<dbReference type="GO" id="GO:0005737">
    <property type="term" value="C:cytoplasm"/>
    <property type="evidence" value="ECO:0007669"/>
    <property type="project" value="TreeGrafter"/>
</dbReference>
<evidence type="ECO:0000256" key="1">
    <source>
        <dbReference type="ARBA" id="ARBA00022614"/>
    </source>
</evidence>
<dbReference type="Proteomes" id="UP000308267">
    <property type="component" value="Unassembled WGS sequence"/>
</dbReference>
<feature type="region of interest" description="Disordered" evidence="3">
    <location>
        <begin position="376"/>
        <end position="399"/>
    </location>
</feature>
<dbReference type="SUPFAM" id="SSF52058">
    <property type="entry name" value="L domain-like"/>
    <property type="match status" value="1"/>
</dbReference>
<dbReference type="PANTHER" id="PTHR15454">
    <property type="entry name" value="NISCHARIN RELATED"/>
    <property type="match status" value="1"/>
</dbReference>
<proteinExistence type="predicted"/>
<reference evidence="4 5" key="1">
    <citation type="journal article" date="2019" name="BMC Genomics">
        <title>New insights from Opisthorchis felineus genome: update on genomics of the epidemiologically important liver flukes.</title>
        <authorList>
            <person name="Ershov N.I."/>
            <person name="Mordvinov V.A."/>
            <person name="Prokhortchouk E.B."/>
            <person name="Pakharukova M.Y."/>
            <person name="Gunbin K.V."/>
            <person name="Ustyantsev K."/>
            <person name="Genaev M.A."/>
            <person name="Blinov A.G."/>
            <person name="Mazur A."/>
            <person name="Boulygina E."/>
            <person name="Tsygankova S."/>
            <person name="Khrameeva E."/>
            <person name="Chekanov N."/>
            <person name="Fan G."/>
            <person name="Xiao A."/>
            <person name="Zhang H."/>
            <person name="Xu X."/>
            <person name="Yang H."/>
            <person name="Solovyev V."/>
            <person name="Lee S.M."/>
            <person name="Liu X."/>
            <person name="Afonnikov D.A."/>
            <person name="Skryabin K.G."/>
        </authorList>
    </citation>
    <scope>NUCLEOTIDE SEQUENCE [LARGE SCALE GENOMIC DNA]</scope>
    <source>
        <strain evidence="4">AK-0245</strain>
        <tissue evidence="4">Whole organism</tissue>
    </source>
</reference>
<feature type="compositionally biased region" description="Basic and acidic residues" evidence="3">
    <location>
        <begin position="388"/>
        <end position="399"/>
    </location>
</feature>
<dbReference type="PROSITE" id="PS51450">
    <property type="entry name" value="LRR"/>
    <property type="match status" value="1"/>
</dbReference>
<feature type="region of interest" description="Disordered" evidence="3">
    <location>
        <begin position="1"/>
        <end position="26"/>
    </location>
</feature>
<dbReference type="InterPro" id="IPR032675">
    <property type="entry name" value="LRR_dom_sf"/>
</dbReference>
<keyword evidence="1" id="KW-0433">Leucine-rich repeat</keyword>
<dbReference type="OrthoDB" id="6334211at2759"/>
<feature type="compositionally biased region" description="Basic and acidic residues" evidence="3">
    <location>
        <begin position="1"/>
        <end position="16"/>
    </location>
</feature>
<dbReference type="SMART" id="SM00369">
    <property type="entry name" value="LRR_TYP"/>
    <property type="match status" value="4"/>
</dbReference>
<dbReference type="InterPro" id="IPR003591">
    <property type="entry name" value="Leu-rich_rpt_typical-subtyp"/>
</dbReference>
<dbReference type="EMBL" id="SJOL01007883">
    <property type="protein sequence ID" value="TGZ61629.1"/>
    <property type="molecule type" value="Genomic_DNA"/>
</dbReference>
<evidence type="ECO:0000313" key="5">
    <source>
        <dbReference type="Proteomes" id="UP000308267"/>
    </source>
</evidence>
<protein>
    <recommendedName>
        <fullName evidence="6">U2A'/phosphoprotein 32 family A C-terminal domain-containing protein</fullName>
    </recommendedName>
</protein>
<dbReference type="Gene3D" id="3.80.10.10">
    <property type="entry name" value="Ribonuclease Inhibitor"/>
    <property type="match status" value="2"/>
</dbReference>
<evidence type="ECO:0000256" key="3">
    <source>
        <dbReference type="SAM" id="MobiDB-lite"/>
    </source>
</evidence>
<keyword evidence="2" id="KW-0677">Repeat</keyword>
<evidence type="ECO:0008006" key="6">
    <source>
        <dbReference type="Google" id="ProtNLM"/>
    </source>
</evidence>
<dbReference type="STRING" id="147828.A0A4S2LLP4"/>
<comment type="caution">
    <text evidence="4">The sequence shown here is derived from an EMBL/GenBank/DDBJ whole genome shotgun (WGS) entry which is preliminary data.</text>
</comment>
<dbReference type="EMBL" id="SJOL01007883">
    <property type="protein sequence ID" value="TGZ61628.1"/>
    <property type="molecule type" value="Genomic_DNA"/>
</dbReference>
<dbReference type="Pfam" id="PF12799">
    <property type="entry name" value="LRR_4"/>
    <property type="match status" value="1"/>
</dbReference>
<name>A0A4S2LLP4_OPIFE</name>
<dbReference type="Pfam" id="PF14580">
    <property type="entry name" value="LRR_9"/>
    <property type="match status" value="1"/>
</dbReference>
<accession>A0A4S2LLP4</accession>
<dbReference type="AlphaFoldDB" id="A0A4S2LLP4"/>
<evidence type="ECO:0000313" key="4">
    <source>
        <dbReference type="EMBL" id="TGZ61628.1"/>
    </source>
</evidence>
<evidence type="ECO:0000256" key="2">
    <source>
        <dbReference type="ARBA" id="ARBA00022737"/>
    </source>
</evidence>
<keyword evidence="5" id="KW-1185">Reference proteome</keyword>
<dbReference type="InterPro" id="IPR025875">
    <property type="entry name" value="Leu-rich_rpt_4"/>
</dbReference>
<gene>
    <name evidence="4" type="ORF">CRM22_007900</name>
</gene>
<dbReference type="InterPro" id="IPR001611">
    <property type="entry name" value="Leu-rich_rpt"/>
</dbReference>
<sequence>MAEIEDTVKIPEDTGDKLLPSELQNQQSDDMAPYFALLSEEKPPSPPPTPIIIGLDRSLVLSSLCFPELTVDGLSYAPAKLICNKKSLNNIDELKKFVFLRHINIAFNDLTDLTALYGLRHLLLLDASHNLLKEFPVGNWPYLTHLLLSNNRISELTEISFPNLKVLSLNNNHIRTLVKPNTGEPFFHGAAFPELHTLELAHNKLSRGNGRDEDEINNPSPIRLQLPKLKALFLGQNALKSFAIYRLVPKVTSSDTFDELAVGEEMLEEATVTKMVLARDEEESALGELPQLSVLHLRSNKLRDAYGLTEKAVPALEYLNMRDNRVRSADYLDRLSLLTNLRTLILLDNPVCEMKDYRLEMRVNIQSLRRLDKETYTKEENQEADLMAEQRRVERSAAS</sequence>
<organism evidence="4 5">
    <name type="scientific">Opisthorchis felineus</name>
    <dbReference type="NCBI Taxonomy" id="147828"/>
    <lineage>
        <taxon>Eukaryota</taxon>
        <taxon>Metazoa</taxon>
        <taxon>Spiralia</taxon>
        <taxon>Lophotrochozoa</taxon>
        <taxon>Platyhelminthes</taxon>
        <taxon>Trematoda</taxon>
        <taxon>Digenea</taxon>
        <taxon>Opisthorchiida</taxon>
        <taxon>Opisthorchiata</taxon>
        <taxon>Opisthorchiidae</taxon>
        <taxon>Opisthorchis</taxon>
    </lineage>
</organism>